<accession>A0A0P1B572</accession>
<organism evidence="1 2">
    <name type="scientific">Plasmopara halstedii</name>
    <name type="common">Downy mildew of sunflower</name>
    <dbReference type="NCBI Taxonomy" id="4781"/>
    <lineage>
        <taxon>Eukaryota</taxon>
        <taxon>Sar</taxon>
        <taxon>Stramenopiles</taxon>
        <taxon>Oomycota</taxon>
        <taxon>Peronosporomycetes</taxon>
        <taxon>Peronosporales</taxon>
        <taxon>Peronosporaceae</taxon>
        <taxon>Plasmopara</taxon>
    </lineage>
</organism>
<proteinExistence type="predicted"/>
<evidence type="ECO:0000313" key="1">
    <source>
        <dbReference type="EMBL" id="CEG48898.1"/>
    </source>
</evidence>
<dbReference type="InterPro" id="IPR008266">
    <property type="entry name" value="Tyr_kinase_AS"/>
</dbReference>
<sequence>MIVEFSVLEDRAGALKILYNLALLLHQMAKLTKRSYACDLEPFVPDENEKRKIVLLDGSIERTIKHTQSGGEMDVERLKSVYETLRGLDEGSPITHLQTVEKLNLMQDGRIISALKYWHGCGYCHGDIRWRNIVLVPTSGLSYWVLIDMDESLQPDTTTIHWNHRYHGQKLRIQHDLCQLGQLMEKLPFEFSGDLKTMQAMLLSAVDTRELTAEVALTMLEAYIRSNGFPNRF</sequence>
<dbReference type="GeneID" id="36401748"/>
<keyword evidence="1" id="KW-0418">Kinase</keyword>
<protein>
    <submittedName>
        <fullName evidence="1">Tyrosine-protein kinase, active site</fullName>
    </submittedName>
</protein>
<name>A0A0P1B572_PLAHL</name>
<reference evidence="2" key="1">
    <citation type="submission" date="2014-09" db="EMBL/GenBank/DDBJ databases">
        <authorList>
            <person name="Sharma Rahul"/>
            <person name="Thines Marco"/>
        </authorList>
    </citation>
    <scope>NUCLEOTIDE SEQUENCE [LARGE SCALE GENOMIC DNA]</scope>
</reference>
<dbReference type="RefSeq" id="XP_024585267.1">
    <property type="nucleotide sequence ID" value="XM_024720027.1"/>
</dbReference>
<dbReference type="AlphaFoldDB" id="A0A0P1B572"/>
<dbReference type="OrthoDB" id="127950at2759"/>
<dbReference type="Proteomes" id="UP000054928">
    <property type="component" value="Unassembled WGS sequence"/>
</dbReference>
<evidence type="ECO:0000313" key="2">
    <source>
        <dbReference type="Proteomes" id="UP000054928"/>
    </source>
</evidence>
<dbReference type="PROSITE" id="PS00109">
    <property type="entry name" value="PROTEIN_KINASE_TYR"/>
    <property type="match status" value="1"/>
</dbReference>
<dbReference type="SUPFAM" id="SSF56112">
    <property type="entry name" value="Protein kinase-like (PK-like)"/>
    <property type="match status" value="1"/>
</dbReference>
<dbReference type="GO" id="GO:0004672">
    <property type="term" value="F:protein kinase activity"/>
    <property type="evidence" value="ECO:0007669"/>
    <property type="project" value="InterPro"/>
</dbReference>
<keyword evidence="2" id="KW-1185">Reference proteome</keyword>
<keyword evidence="1" id="KW-0808">Transferase</keyword>
<dbReference type="EMBL" id="CCYD01003042">
    <property type="protein sequence ID" value="CEG48898.1"/>
    <property type="molecule type" value="Genomic_DNA"/>
</dbReference>
<dbReference type="InterPro" id="IPR011009">
    <property type="entry name" value="Kinase-like_dom_sf"/>
</dbReference>